<dbReference type="Pfam" id="PF18885">
    <property type="entry name" value="DUF5648"/>
    <property type="match status" value="1"/>
</dbReference>
<organism evidence="3 4">
    <name type="scientific">Roridomyces roridus</name>
    <dbReference type="NCBI Taxonomy" id="1738132"/>
    <lineage>
        <taxon>Eukaryota</taxon>
        <taxon>Fungi</taxon>
        <taxon>Dikarya</taxon>
        <taxon>Basidiomycota</taxon>
        <taxon>Agaricomycotina</taxon>
        <taxon>Agaricomycetes</taxon>
        <taxon>Agaricomycetidae</taxon>
        <taxon>Agaricales</taxon>
        <taxon>Marasmiineae</taxon>
        <taxon>Mycenaceae</taxon>
        <taxon>Roridomyces</taxon>
    </lineage>
</organism>
<keyword evidence="1" id="KW-0732">Signal</keyword>
<sequence>MFSLTLVLSALLCLTVSNALPANNVQHLQARTCGNPGDAVPFFAANGGPIQDYVASTAVAAMQSLVGAQGFTFLGVTARVFTTQETSTVPLYMVYLVTNGAVSDHIYTIDQGEYQALLEIGYRDEGIQAYVYPTQICGSVPWYAVYNAAATEHFFTTDEATRASFLATAGWSDQGIVAYVLPTNCTDSG</sequence>
<dbReference type="EMBL" id="JARKIF010000010">
    <property type="protein sequence ID" value="KAJ7629121.1"/>
    <property type="molecule type" value="Genomic_DNA"/>
</dbReference>
<protein>
    <recommendedName>
        <fullName evidence="2">DUF5648 domain-containing protein</fullName>
    </recommendedName>
</protein>
<keyword evidence="4" id="KW-1185">Reference proteome</keyword>
<feature type="domain" description="DUF5648" evidence="2">
    <location>
        <begin position="58"/>
        <end position="181"/>
    </location>
</feature>
<accession>A0AAD7FNA0</accession>
<comment type="caution">
    <text evidence="3">The sequence shown here is derived from an EMBL/GenBank/DDBJ whole genome shotgun (WGS) entry which is preliminary data.</text>
</comment>
<feature type="signal peptide" evidence="1">
    <location>
        <begin position="1"/>
        <end position="19"/>
    </location>
</feature>
<evidence type="ECO:0000259" key="2">
    <source>
        <dbReference type="Pfam" id="PF18885"/>
    </source>
</evidence>
<dbReference type="InterPro" id="IPR043708">
    <property type="entry name" value="DUF5648"/>
</dbReference>
<gene>
    <name evidence="3" type="ORF">FB45DRAFT_920020</name>
</gene>
<evidence type="ECO:0000256" key="1">
    <source>
        <dbReference type="SAM" id="SignalP"/>
    </source>
</evidence>
<proteinExistence type="predicted"/>
<feature type="chain" id="PRO_5042158849" description="DUF5648 domain-containing protein" evidence="1">
    <location>
        <begin position="20"/>
        <end position="189"/>
    </location>
</feature>
<dbReference type="Proteomes" id="UP001221142">
    <property type="component" value="Unassembled WGS sequence"/>
</dbReference>
<dbReference type="AlphaFoldDB" id="A0AAD7FNA0"/>
<reference evidence="3" key="1">
    <citation type="submission" date="2023-03" db="EMBL/GenBank/DDBJ databases">
        <title>Massive genome expansion in bonnet fungi (Mycena s.s.) driven by repeated elements and novel gene families across ecological guilds.</title>
        <authorList>
            <consortium name="Lawrence Berkeley National Laboratory"/>
            <person name="Harder C.B."/>
            <person name="Miyauchi S."/>
            <person name="Viragh M."/>
            <person name="Kuo A."/>
            <person name="Thoen E."/>
            <person name="Andreopoulos B."/>
            <person name="Lu D."/>
            <person name="Skrede I."/>
            <person name="Drula E."/>
            <person name="Henrissat B."/>
            <person name="Morin E."/>
            <person name="Kohler A."/>
            <person name="Barry K."/>
            <person name="LaButti K."/>
            <person name="Morin E."/>
            <person name="Salamov A."/>
            <person name="Lipzen A."/>
            <person name="Mereny Z."/>
            <person name="Hegedus B."/>
            <person name="Baldrian P."/>
            <person name="Stursova M."/>
            <person name="Weitz H."/>
            <person name="Taylor A."/>
            <person name="Grigoriev I.V."/>
            <person name="Nagy L.G."/>
            <person name="Martin F."/>
            <person name="Kauserud H."/>
        </authorList>
    </citation>
    <scope>NUCLEOTIDE SEQUENCE</scope>
    <source>
        <strain evidence="3">9284</strain>
    </source>
</reference>
<name>A0AAD7FNA0_9AGAR</name>
<evidence type="ECO:0000313" key="4">
    <source>
        <dbReference type="Proteomes" id="UP001221142"/>
    </source>
</evidence>
<evidence type="ECO:0000313" key="3">
    <source>
        <dbReference type="EMBL" id="KAJ7629121.1"/>
    </source>
</evidence>